<evidence type="ECO:0000256" key="7">
    <source>
        <dbReference type="ARBA" id="ARBA00018638"/>
    </source>
</evidence>
<evidence type="ECO:0000256" key="5">
    <source>
        <dbReference type="ARBA" id="ARBA00007739"/>
    </source>
</evidence>
<keyword evidence="20" id="KW-0046">Antibiotic resistance</keyword>
<reference evidence="31" key="1">
    <citation type="submission" date="2016-11" db="EMBL/GenBank/DDBJ databases">
        <authorList>
            <person name="Varghese N."/>
            <person name="Submissions S."/>
        </authorList>
    </citation>
    <scope>NUCLEOTIDE SEQUENCE [LARGE SCALE GENOMIC DNA]</scope>
    <source>
        <strain evidence="31">DSM 12395</strain>
    </source>
</reference>
<evidence type="ECO:0000256" key="12">
    <source>
        <dbReference type="ARBA" id="ARBA00022679"/>
    </source>
</evidence>
<comment type="catalytic activity">
    <reaction evidence="25">
        <text>[GlcNAc-(1-&gt;4)-Mur2Ac(oyl-L-Ala-gamma-D-Glu-L-Lys-D-Ala-D-Ala)](n)-di-trans,octa-cis-undecaprenyl diphosphate + beta-D-GlcNAc-(1-&gt;4)-Mur2Ac(oyl-L-Ala-gamma-D-Glu-L-Lys-D-Ala-D-Ala)-di-trans,octa-cis-undecaprenyl diphosphate = [GlcNAc-(1-&gt;4)-Mur2Ac(oyl-L-Ala-gamma-D-Glu-L-Lys-D-Ala-D-Ala)](n+1)-di-trans,octa-cis-undecaprenyl diphosphate + di-trans,octa-cis-undecaprenyl diphosphate + H(+)</text>
        <dbReference type="Rhea" id="RHEA:23708"/>
        <dbReference type="Rhea" id="RHEA-COMP:9602"/>
        <dbReference type="Rhea" id="RHEA-COMP:9603"/>
        <dbReference type="ChEBI" id="CHEBI:15378"/>
        <dbReference type="ChEBI" id="CHEBI:58405"/>
        <dbReference type="ChEBI" id="CHEBI:60033"/>
        <dbReference type="ChEBI" id="CHEBI:78435"/>
        <dbReference type="EC" id="2.4.99.28"/>
    </reaction>
</comment>
<evidence type="ECO:0000256" key="20">
    <source>
        <dbReference type="ARBA" id="ARBA00023251"/>
    </source>
</evidence>
<keyword evidence="10" id="KW-0645">Protease</keyword>
<accession>A0A1M4SMQ1</accession>
<comment type="pathway">
    <text evidence="26">Glycan biosynthesis.</text>
</comment>
<evidence type="ECO:0000256" key="8">
    <source>
        <dbReference type="ARBA" id="ARBA00022475"/>
    </source>
</evidence>
<keyword evidence="11" id="KW-0328">Glycosyltransferase</keyword>
<dbReference type="InterPro" id="IPR023346">
    <property type="entry name" value="Lysozyme-like_dom_sf"/>
</dbReference>
<dbReference type="GO" id="GO:0008658">
    <property type="term" value="F:penicillin binding"/>
    <property type="evidence" value="ECO:0007669"/>
    <property type="project" value="InterPro"/>
</dbReference>
<dbReference type="OrthoDB" id="9766909at2"/>
<dbReference type="EC" id="2.4.99.28" evidence="24"/>
<feature type="domain" description="Penicillin-binding protein transpeptidase" evidence="28">
    <location>
        <begin position="362"/>
        <end position="642"/>
    </location>
</feature>
<dbReference type="Pfam" id="PF00912">
    <property type="entry name" value="Transgly"/>
    <property type="match status" value="1"/>
</dbReference>
<dbReference type="Pfam" id="PF00905">
    <property type="entry name" value="Transpeptidase"/>
    <property type="match status" value="1"/>
</dbReference>
<dbReference type="AlphaFoldDB" id="A0A1M4SMQ1"/>
<evidence type="ECO:0000256" key="14">
    <source>
        <dbReference type="ARBA" id="ARBA00022801"/>
    </source>
</evidence>
<evidence type="ECO:0000256" key="24">
    <source>
        <dbReference type="ARBA" id="ARBA00044770"/>
    </source>
</evidence>
<organism evidence="30 31">
    <name type="scientific">Desulforamulus putei DSM 12395</name>
    <dbReference type="NCBI Taxonomy" id="1121429"/>
    <lineage>
        <taxon>Bacteria</taxon>
        <taxon>Bacillati</taxon>
        <taxon>Bacillota</taxon>
        <taxon>Clostridia</taxon>
        <taxon>Eubacteriales</taxon>
        <taxon>Peptococcaceae</taxon>
        <taxon>Desulforamulus</taxon>
    </lineage>
</organism>
<evidence type="ECO:0000256" key="18">
    <source>
        <dbReference type="ARBA" id="ARBA00022989"/>
    </source>
</evidence>
<dbReference type="STRING" id="1121429.SAMN02745133_00177"/>
<keyword evidence="8" id="KW-1003">Cell membrane</keyword>
<evidence type="ECO:0000259" key="29">
    <source>
        <dbReference type="Pfam" id="PF00912"/>
    </source>
</evidence>
<name>A0A1M4SMQ1_9FIRM</name>
<comment type="similarity">
    <text evidence="4">In the C-terminal section; belongs to the transpeptidase family.</text>
</comment>
<evidence type="ECO:0000256" key="11">
    <source>
        <dbReference type="ARBA" id="ARBA00022676"/>
    </source>
</evidence>
<dbReference type="GO" id="GO:0009002">
    <property type="term" value="F:serine-type D-Ala-D-Ala carboxypeptidase activity"/>
    <property type="evidence" value="ECO:0007669"/>
    <property type="project" value="UniProtKB-EC"/>
</dbReference>
<dbReference type="GO" id="GO:0071555">
    <property type="term" value="P:cell wall organization"/>
    <property type="evidence" value="ECO:0007669"/>
    <property type="project" value="UniProtKB-KW"/>
</dbReference>
<evidence type="ECO:0000256" key="15">
    <source>
        <dbReference type="ARBA" id="ARBA00022960"/>
    </source>
</evidence>
<feature type="domain" description="Glycosyl transferase family 51" evidence="29">
    <location>
        <begin position="62"/>
        <end position="222"/>
    </location>
</feature>
<evidence type="ECO:0000256" key="3">
    <source>
        <dbReference type="ARBA" id="ARBA00004752"/>
    </source>
</evidence>
<keyword evidence="19" id="KW-0472">Membrane</keyword>
<keyword evidence="12" id="KW-0808">Transferase</keyword>
<dbReference type="GO" id="GO:0046677">
    <property type="term" value="P:response to antibiotic"/>
    <property type="evidence" value="ECO:0007669"/>
    <property type="project" value="UniProtKB-KW"/>
</dbReference>
<dbReference type="Gene3D" id="1.10.3810.10">
    <property type="entry name" value="Biosynthetic peptidoglycan transglycosylase-like"/>
    <property type="match status" value="1"/>
</dbReference>
<dbReference type="GO" id="GO:0008360">
    <property type="term" value="P:regulation of cell shape"/>
    <property type="evidence" value="ECO:0007669"/>
    <property type="project" value="UniProtKB-KW"/>
</dbReference>
<evidence type="ECO:0000256" key="4">
    <source>
        <dbReference type="ARBA" id="ARBA00007090"/>
    </source>
</evidence>
<dbReference type="EMBL" id="FQUY01000001">
    <property type="protein sequence ID" value="SHE33513.1"/>
    <property type="molecule type" value="Genomic_DNA"/>
</dbReference>
<dbReference type="InterPro" id="IPR012338">
    <property type="entry name" value="Beta-lactam/transpept-like"/>
</dbReference>
<evidence type="ECO:0000259" key="28">
    <source>
        <dbReference type="Pfam" id="PF00905"/>
    </source>
</evidence>
<evidence type="ECO:0000256" key="26">
    <source>
        <dbReference type="ARBA" id="ARBA00060592"/>
    </source>
</evidence>
<keyword evidence="9" id="KW-0121">Carboxypeptidase</keyword>
<comment type="subcellular location">
    <subcellularLocation>
        <location evidence="2">Cell membrane</location>
        <topology evidence="2">Single-pass type II membrane protein</topology>
    </subcellularLocation>
</comment>
<gene>
    <name evidence="30" type="ORF">SAMN02745133_00177</name>
</gene>
<keyword evidence="18" id="KW-1133">Transmembrane helix</keyword>
<keyword evidence="13" id="KW-0812">Transmembrane</keyword>
<evidence type="ECO:0000256" key="25">
    <source>
        <dbReference type="ARBA" id="ARBA00049902"/>
    </source>
</evidence>
<evidence type="ECO:0000256" key="10">
    <source>
        <dbReference type="ARBA" id="ARBA00022670"/>
    </source>
</evidence>
<evidence type="ECO:0000313" key="30">
    <source>
        <dbReference type="EMBL" id="SHE33513.1"/>
    </source>
</evidence>
<keyword evidence="21" id="KW-0511">Multifunctional enzyme</keyword>
<dbReference type="RefSeq" id="WP_073234219.1">
    <property type="nucleotide sequence ID" value="NZ_FQUY01000001.1"/>
</dbReference>
<evidence type="ECO:0000256" key="16">
    <source>
        <dbReference type="ARBA" id="ARBA00022968"/>
    </source>
</evidence>
<dbReference type="InterPro" id="IPR050396">
    <property type="entry name" value="Glycosyltr_51/Transpeptidase"/>
</dbReference>
<keyword evidence="22" id="KW-0961">Cell wall biogenesis/degradation</keyword>
<dbReference type="PANTHER" id="PTHR32282:SF33">
    <property type="entry name" value="PEPTIDOGLYCAN GLYCOSYLTRANSFERASE"/>
    <property type="match status" value="1"/>
</dbReference>
<keyword evidence="16" id="KW-0735">Signal-anchor</keyword>
<dbReference type="NCBIfam" id="TIGR02074">
    <property type="entry name" value="PBP_1a_fam"/>
    <property type="match status" value="1"/>
</dbReference>
<dbReference type="InterPro" id="IPR001264">
    <property type="entry name" value="Glyco_trans_51"/>
</dbReference>
<evidence type="ECO:0000256" key="27">
    <source>
        <dbReference type="SAM" id="MobiDB-lite"/>
    </source>
</evidence>
<evidence type="ECO:0000256" key="1">
    <source>
        <dbReference type="ARBA" id="ARBA00002624"/>
    </source>
</evidence>
<evidence type="ECO:0000256" key="19">
    <source>
        <dbReference type="ARBA" id="ARBA00023136"/>
    </source>
</evidence>
<dbReference type="GO" id="GO:0008955">
    <property type="term" value="F:peptidoglycan glycosyltransferase activity"/>
    <property type="evidence" value="ECO:0007669"/>
    <property type="project" value="UniProtKB-EC"/>
</dbReference>
<dbReference type="GO" id="GO:0009252">
    <property type="term" value="P:peptidoglycan biosynthetic process"/>
    <property type="evidence" value="ECO:0007669"/>
    <property type="project" value="UniProtKB-UniPathway"/>
</dbReference>
<dbReference type="InterPro" id="IPR001460">
    <property type="entry name" value="PCN-bd_Tpept"/>
</dbReference>
<evidence type="ECO:0000256" key="21">
    <source>
        <dbReference type="ARBA" id="ARBA00023268"/>
    </source>
</evidence>
<dbReference type="UniPathway" id="UPA00219"/>
<keyword evidence="14" id="KW-0378">Hydrolase</keyword>
<feature type="region of interest" description="Disordered" evidence="27">
    <location>
        <begin position="768"/>
        <end position="817"/>
    </location>
</feature>
<evidence type="ECO:0000256" key="23">
    <source>
        <dbReference type="ARBA" id="ARBA00034000"/>
    </source>
</evidence>
<evidence type="ECO:0000256" key="9">
    <source>
        <dbReference type="ARBA" id="ARBA00022645"/>
    </source>
</evidence>
<protein>
    <recommendedName>
        <fullName evidence="7">Penicillin-binding protein 1A</fullName>
        <ecNumber evidence="24">2.4.99.28</ecNumber>
        <ecNumber evidence="6">3.4.16.4</ecNumber>
    </recommendedName>
</protein>
<dbReference type="SUPFAM" id="SSF53955">
    <property type="entry name" value="Lysozyme-like"/>
    <property type="match status" value="1"/>
</dbReference>
<dbReference type="GO" id="GO:0006508">
    <property type="term" value="P:proteolysis"/>
    <property type="evidence" value="ECO:0007669"/>
    <property type="project" value="UniProtKB-KW"/>
</dbReference>
<dbReference type="EC" id="3.4.16.4" evidence="6"/>
<dbReference type="Proteomes" id="UP000184148">
    <property type="component" value="Unassembled WGS sequence"/>
</dbReference>
<evidence type="ECO:0000256" key="22">
    <source>
        <dbReference type="ARBA" id="ARBA00023316"/>
    </source>
</evidence>
<evidence type="ECO:0000313" key="31">
    <source>
        <dbReference type="Proteomes" id="UP000184148"/>
    </source>
</evidence>
<comment type="similarity">
    <text evidence="5">In the N-terminal section; belongs to the glycosyltransferase 51 family.</text>
</comment>
<evidence type="ECO:0000256" key="17">
    <source>
        <dbReference type="ARBA" id="ARBA00022984"/>
    </source>
</evidence>
<keyword evidence="17" id="KW-0573">Peptidoglycan synthesis</keyword>
<comment type="catalytic activity">
    <reaction evidence="23">
        <text>Preferential cleavage: (Ac)2-L-Lys-D-Ala-|-D-Ala. Also transpeptidation of peptidyl-alanyl moieties that are N-acyl substituents of D-alanine.</text>
        <dbReference type="EC" id="3.4.16.4"/>
    </reaction>
</comment>
<keyword evidence="31" id="KW-1185">Reference proteome</keyword>
<evidence type="ECO:0000256" key="13">
    <source>
        <dbReference type="ARBA" id="ARBA00022692"/>
    </source>
</evidence>
<dbReference type="SUPFAM" id="SSF56601">
    <property type="entry name" value="beta-lactamase/transpeptidase-like"/>
    <property type="match status" value="1"/>
</dbReference>
<dbReference type="Gene3D" id="3.40.710.10">
    <property type="entry name" value="DD-peptidase/beta-lactamase superfamily"/>
    <property type="match status" value="1"/>
</dbReference>
<dbReference type="InterPro" id="IPR036950">
    <property type="entry name" value="PBP_transglycosylase"/>
</dbReference>
<evidence type="ECO:0000256" key="2">
    <source>
        <dbReference type="ARBA" id="ARBA00004401"/>
    </source>
</evidence>
<dbReference type="FunFam" id="1.10.3810.10:FF:000001">
    <property type="entry name" value="Penicillin-binding protein 1A"/>
    <property type="match status" value="1"/>
</dbReference>
<comment type="function">
    <text evidence="1">Cell wall formation. Synthesis of cross-linked peptidoglycan from the lipid intermediates. The enzyme has a penicillin-insensitive transglycosylase N-terminal domain (formation of linear glycan strands) and a penicillin-sensitive transpeptidase C-terminal domain (cross-linking of the peptide subunits).</text>
</comment>
<dbReference type="GO" id="GO:0005886">
    <property type="term" value="C:plasma membrane"/>
    <property type="evidence" value="ECO:0007669"/>
    <property type="project" value="UniProtKB-SubCell"/>
</dbReference>
<evidence type="ECO:0000256" key="6">
    <source>
        <dbReference type="ARBA" id="ARBA00012448"/>
    </source>
</evidence>
<sequence>MATRKSRRLRPGRLLFLIAVFFILIGGFASLGYVAYALSDMPAFDPVSLENMVPTSIYDKDGNLVTRIGTENREPIKLDEVPQVVKDAFLATEDERFYDHHGINFRSLGRALFKNLASGEIREGFSTITMQLVKLSYLSPERSIKRKLQEIVLTLQMERHFTKDEIFEMYLNKIYFGQGAYGIQSAAQTYFGKDLKKDQLTLEEAAFLAGLPQAPSTYSRYLDGAASIDGELNKQKSDKNKQKDLEKQQRDYELALNRRNTVLLRMKEAGKITEQQRQEAAAKPLPDGSKMQATRYPYPYFIDYVTEKLVQKYGPDMVYKGGLKVYTTLDPKIQRIAEMALANPKNFPNYPPDKNGLPQPQGAAVFMEPGTGYLRAIVGGREHKQQRQLNRATQYQVLADGRKIGRQPGSAIKPIVAYGPAIEFNGMGPASVIDDIPTSFGSYSPKNSDGTFRGLITMRTALTHSVNIVAIKLLQQTGLEKAVKFAQGLGITTLDANRDGLAMALGGVSSGVVPLDMVGAYGAFANQGIYVKPHAITRVESFDGTLIDEFKPEKRRAMKATTAYLITDMLRSVVQSGTGTRANLGARPVAGKTGTTDDGKDIWFIGYTPELVGAVWIGHDSPKKMPQAYGGIYPAMIWREIMSKALSDVPIRQFSRPAGIVTATVDSKSGLLPGPNTPSDHMVTDLFAEGTVPKEVDNLHQVMEICATTGELPNDYCPDRITKVVIKLPYTVPPTVADYALRAPLNTCTLHTADGIDPAAAEKYKIPTFLPNPNIPQSNDDQGDRGELPTEPGNGDSWLPGTTGSRQPEGEIGNNIRKAAKIREALREKIREYN</sequence>
<keyword evidence="15" id="KW-0133">Cell shape</keyword>
<proteinExistence type="inferred from homology"/>
<comment type="pathway">
    <text evidence="3">Cell wall biogenesis; peptidoglycan biosynthesis.</text>
</comment>
<dbReference type="PANTHER" id="PTHR32282">
    <property type="entry name" value="BINDING PROTEIN TRANSPEPTIDASE, PUTATIVE-RELATED"/>
    <property type="match status" value="1"/>
</dbReference>